<keyword evidence="7 8" id="KW-0472">Membrane</keyword>
<evidence type="ECO:0000256" key="5">
    <source>
        <dbReference type="ARBA" id="ARBA00022692"/>
    </source>
</evidence>
<evidence type="ECO:0000256" key="2">
    <source>
        <dbReference type="ARBA" id="ARBA00007647"/>
    </source>
</evidence>
<evidence type="ECO:0000256" key="6">
    <source>
        <dbReference type="ARBA" id="ARBA00022989"/>
    </source>
</evidence>
<keyword evidence="4 8" id="KW-0808">Transferase</keyword>
<sequence>MGRAVRTALQRNRDRANLSFLLAVTFFVVFSVIVLSEVFFIEEKNRTGPRSQFHQNYRPATSQDSPSFVQSNEVLYPDDGDKFIALLQYSGQLRATGGGGGGIGTSGSSSTSGAAKFGAAYPLRTHPLPTAENLTATDALWLPVAATTFKFFVYSAYLDQRGNKLIRVIAATKTRNPERVWCRLWSPSGNDSQIVNGKVKVIRENWNLKYSAVFILCSVPHNLTFGLWSVSVIHQLHAPITNLLLIRNLDVPSPAFSLGPSLNTSSNTNTLAVCVKPLHFHYNRVNQLIEFIELNLLLGASHMILYNASIGPDATCVLKQYVNEGLVTILPWKLDMISQKEIRTVGLFAALNDCLYRCMHRYSYAAFIDLDEFIIPQQQKTLPELIGWLGQKLNLRTTASYSFQNAFFYLQWSDDNTIDRKYAPIINNFVTLRKTRRKTKLNPHKQRSKYICRPEFVVEAGNHFIWEFHPWAWYIECPF</sequence>
<dbReference type="InterPro" id="IPR008166">
    <property type="entry name" value="Glyco_transf_92"/>
</dbReference>
<dbReference type="EC" id="2.4.1.-" evidence="8"/>
<dbReference type="PANTHER" id="PTHR21461:SF40">
    <property type="entry name" value="GLYCOSYLTRANSFERASE FAMILY 92 PROTEIN"/>
    <property type="match status" value="1"/>
</dbReference>
<evidence type="ECO:0000256" key="8">
    <source>
        <dbReference type="RuleBase" id="RU366017"/>
    </source>
</evidence>
<organism evidence="9 10">
    <name type="scientific">Bemisia tabaci</name>
    <name type="common">Sweetpotato whitefly</name>
    <name type="synonym">Aleurodes tabaci</name>
    <dbReference type="NCBI Taxonomy" id="7038"/>
    <lineage>
        <taxon>Eukaryota</taxon>
        <taxon>Metazoa</taxon>
        <taxon>Ecdysozoa</taxon>
        <taxon>Arthropoda</taxon>
        <taxon>Hexapoda</taxon>
        <taxon>Insecta</taxon>
        <taxon>Pterygota</taxon>
        <taxon>Neoptera</taxon>
        <taxon>Paraneoptera</taxon>
        <taxon>Hemiptera</taxon>
        <taxon>Sternorrhyncha</taxon>
        <taxon>Aleyrodoidea</taxon>
        <taxon>Aleyrodidae</taxon>
        <taxon>Aleyrodinae</taxon>
        <taxon>Bemisia</taxon>
    </lineage>
</organism>
<evidence type="ECO:0000256" key="1">
    <source>
        <dbReference type="ARBA" id="ARBA00004167"/>
    </source>
</evidence>
<dbReference type="PANTHER" id="PTHR21461">
    <property type="entry name" value="GLYCOSYLTRANSFERASE FAMILY 92 PROTEIN"/>
    <property type="match status" value="1"/>
</dbReference>
<evidence type="ECO:0000313" key="10">
    <source>
        <dbReference type="Proteomes" id="UP001152759"/>
    </source>
</evidence>
<comment type="subcellular location">
    <subcellularLocation>
        <location evidence="1">Membrane</location>
        <topology evidence="1">Single-pass membrane protein</topology>
    </subcellularLocation>
</comment>
<gene>
    <name evidence="9" type="ORF">BEMITA_LOCUS3575</name>
</gene>
<accession>A0A9P0A6K3</accession>
<protein>
    <recommendedName>
        <fullName evidence="8">Glycosyltransferase family 92 protein</fullName>
        <ecNumber evidence="8">2.4.1.-</ecNumber>
    </recommendedName>
</protein>
<dbReference type="AlphaFoldDB" id="A0A9P0A6K3"/>
<keyword evidence="10" id="KW-1185">Reference proteome</keyword>
<proteinExistence type="inferred from homology"/>
<dbReference type="GO" id="GO:0016020">
    <property type="term" value="C:membrane"/>
    <property type="evidence" value="ECO:0007669"/>
    <property type="project" value="UniProtKB-SubCell"/>
</dbReference>
<dbReference type="GO" id="GO:0005737">
    <property type="term" value="C:cytoplasm"/>
    <property type="evidence" value="ECO:0007669"/>
    <property type="project" value="TreeGrafter"/>
</dbReference>
<keyword evidence="5 8" id="KW-0812">Transmembrane</keyword>
<dbReference type="Proteomes" id="UP001152759">
    <property type="component" value="Chromosome 2"/>
</dbReference>
<keyword evidence="3 8" id="KW-0328">Glycosyltransferase</keyword>
<dbReference type="Pfam" id="PF01697">
    <property type="entry name" value="Glyco_transf_92"/>
    <property type="match status" value="1"/>
</dbReference>
<name>A0A9P0A6K3_BEMTA</name>
<dbReference type="GO" id="GO:0016757">
    <property type="term" value="F:glycosyltransferase activity"/>
    <property type="evidence" value="ECO:0007669"/>
    <property type="project" value="UniProtKB-UniRule"/>
</dbReference>
<keyword evidence="6 8" id="KW-1133">Transmembrane helix</keyword>
<evidence type="ECO:0000256" key="3">
    <source>
        <dbReference type="ARBA" id="ARBA00022676"/>
    </source>
</evidence>
<reference evidence="9" key="1">
    <citation type="submission" date="2021-12" db="EMBL/GenBank/DDBJ databases">
        <authorList>
            <person name="King R."/>
        </authorList>
    </citation>
    <scope>NUCLEOTIDE SEQUENCE</scope>
</reference>
<comment type="similarity">
    <text evidence="2 8">Belongs to the glycosyltransferase 92 family.</text>
</comment>
<feature type="transmembrane region" description="Helical" evidence="8">
    <location>
        <begin position="20"/>
        <end position="41"/>
    </location>
</feature>
<evidence type="ECO:0000256" key="4">
    <source>
        <dbReference type="ARBA" id="ARBA00022679"/>
    </source>
</evidence>
<evidence type="ECO:0000256" key="7">
    <source>
        <dbReference type="ARBA" id="ARBA00023136"/>
    </source>
</evidence>
<evidence type="ECO:0000313" key="9">
    <source>
        <dbReference type="EMBL" id="CAH0384211.1"/>
    </source>
</evidence>
<dbReference type="EMBL" id="OU963863">
    <property type="protein sequence ID" value="CAH0384211.1"/>
    <property type="molecule type" value="Genomic_DNA"/>
</dbReference>